<dbReference type="AlphaFoldDB" id="A0A6A6S4T1"/>
<keyword evidence="4" id="KW-1185">Reference proteome</keyword>
<proteinExistence type="predicted"/>
<protein>
    <recommendedName>
        <fullName evidence="2">F-box domain-containing protein</fullName>
    </recommendedName>
</protein>
<name>A0A6A6S4T1_9PLEO</name>
<evidence type="ECO:0000256" key="1">
    <source>
        <dbReference type="SAM" id="MobiDB-lite"/>
    </source>
</evidence>
<sequence>MHTNTTLRRASSYQAPRRRSPPDLPPEIRNHIYAYATEKAYQTPDSLLPTLARRNKPLHAIRKQPKPGQSQLRQWLGLAQTSRQLRSEYLPLWQRRAEIGLRSPDLAPFMETFYPEVMAITSGATTATATDSEPETETERLTGIGSGSEDTSAPTANPEVNGPQLLQICLESYKTLNILPLLKLRATSPHTNIVFQPPTGSAQRHDTKYIDSLNKFFATIDTCWLDDAMANKILTVDLEVWGYYIMLCTLKFVYRNEEDMVVREGLGRAFVARSLVMVICADSESVEKT</sequence>
<feature type="region of interest" description="Disordered" evidence="1">
    <location>
        <begin position="1"/>
        <end position="27"/>
    </location>
</feature>
<dbReference type="OrthoDB" id="3677360at2759"/>
<feature type="region of interest" description="Disordered" evidence="1">
    <location>
        <begin position="125"/>
        <end position="158"/>
    </location>
</feature>
<reference evidence="3" key="1">
    <citation type="journal article" date="2020" name="Stud. Mycol.">
        <title>101 Dothideomycetes genomes: a test case for predicting lifestyles and emergence of pathogens.</title>
        <authorList>
            <person name="Haridas S."/>
            <person name="Albert R."/>
            <person name="Binder M."/>
            <person name="Bloem J."/>
            <person name="Labutti K."/>
            <person name="Salamov A."/>
            <person name="Andreopoulos B."/>
            <person name="Baker S."/>
            <person name="Barry K."/>
            <person name="Bills G."/>
            <person name="Bluhm B."/>
            <person name="Cannon C."/>
            <person name="Castanera R."/>
            <person name="Culley D."/>
            <person name="Daum C."/>
            <person name="Ezra D."/>
            <person name="Gonzalez J."/>
            <person name="Henrissat B."/>
            <person name="Kuo A."/>
            <person name="Liang C."/>
            <person name="Lipzen A."/>
            <person name="Lutzoni F."/>
            <person name="Magnuson J."/>
            <person name="Mondo S."/>
            <person name="Nolan M."/>
            <person name="Ohm R."/>
            <person name="Pangilinan J."/>
            <person name="Park H.-J."/>
            <person name="Ramirez L."/>
            <person name="Alfaro M."/>
            <person name="Sun H."/>
            <person name="Tritt A."/>
            <person name="Yoshinaga Y."/>
            <person name="Zwiers L.-H."/>
            <person name="Turgeon B."/>
            <person name="Goodwin S."/>
            <person name="Spatafora J."/>
            <person name="Crous P."/>
            <person name="Grigoriev I."/>
        </authorList>
    </citation>
    <scope>NUCLEOTIDE SEQUENCE</scope>
    <source>
        <strain evidence="3">CBS 473.64</strain>
    </source>
</reference>
<feature type="domain" description="F-box" evidence="2">
    <location>
        <begin position="11"/>
        <end position="113"/>
    </location>
</feature>
<accession>A0A6A6S4T1</accession>
<gene>
    <name evidence="3" type="ORF">P280DRAFT_515365</name>
</gene>
<dbReference type="Pfam" id="PF13013">
    <property type="entry name" value="F-box-like_2"/>
    <property type="match status" value="1"/>
</dbReference>
<evidence type="ECO:0000259" key="2">
    <source>
        <dbReference type="Pfam" id="PF13013"/>
    </source>
</evidence>
<organism evidence="3 4">
    <name type="scientific">Massarina eburnea CBS 473.64</name>
    <dbReference type="NCBI Taxonomy" id="1395130"/>
    <lineage>
        <taxon>Eukaryota</taxon>
        <taxon>Fungi</taxon>
        <taxon>Dikarya</taxon>
        <taxon>Ascomycota</taxon>
        <taxon>Pezizomycotina</taxon>
        <taxon>Dothideomycetes</taxon>
        <taxon>Pleosporomycetidae</taxon>
        <taxon>Pleosporales</taxon>
        <taxon>Massarineae</taxon>
        <taxon>Massarinaceae</taxon>
        <taxon>Massarina</taxon>
    </lineage>
</organism>
<dbReference type="Proteomes" id="UP000799753">
    <property type="component" value="Unassembled WGS sequence"/>
</dbReference>
<evidence type="ECO:0000313" key="3">
    <source>
        <dbReference type="EMBL" id="KAF2642916.1"/>
    </source>
</evidence>
<feature type="compositionally biased region" description="Polar residues" evidence="1">
    <location>
        <begin position="1"/>
        <end position="14"/>
    </location>
</feature>
<dbReference type="InterPro" id="IPR001810">
    <property type="entry name" value="F-box_dom"/>
</dbReference>
<dbReference type="EMBL" id="MU006780">
    <property type="protein sequence ID" value="KAF2642916.1"/>
    <property type="molecule type" value="Genomic_DNA"/>
</dbReference>
<evidence type="ECO:0000313" key="4">
    <source>
        <dbReference type="Proteomes" id="UP000799753"/>
    </source>
</evidence>